<sequence length="465" mass="52331">MSEIAAFEKRVADYVKRHGRLNPQADILVACSGGPDSVALLYWLAWWQASESSGRGRLAVAVVDHSLRPESVEEVALVQAHADHLHIPCYTMRFDAKEAAKASGQSIETVSRERRYAFLYETAHIHRYTYIATAHHRDDQAESILAHILRGSGTKGLQGMKVLDGELWRPFLGVTKKEIATYVADKQLTVAHDKTNELPMYARNRLRLEIIPMLKQINPAVTEALVRLGEAAAMDEDFLRAEVVRRATKLERVVENGIQVNRQAFLKESAAVRYRLWRRWFWMIASQIPSAAHAEIVERMAHNGGDKQFSVGQVKVSVQYDIIQVERLIANHAKDAQTKLHRTVCIEAVECVTGNGAALMEHCRTNTLFMVPAVMAPDGVEVRTRRAGDRIYIVDATGQCRGRKKLKDWCIDRKIPRQERDTIMFLAAKDSNTVFGPATADRPVCIRSESEATYIIGAFKEVESC</sequence>
<evidence type="ECO:0000256" key="6">
    <source>
        <dbReference type="ARBA" id="ARBA00022840"/>
    </source>
</evidence>
<feature type="domain" description="Lysidine-tRNA(Ile) synthetase C-terminal" evidence="9">
    <location>
        <begin position="380"/>
        <end position="455"/>
    </location>
</feature>
<dbReference type="SUPFAM" id="SSF82829">
    <property type="entry name" value="MesJ substrate recognition domain-like"/>
    <property type="match status" value="1"/>
</dbReference>
<evidence type="ECO:0000313" key="11">
    <source>
        <dbReference type="Proteomes" id="UP000707138"/>
    </source>
</evidence>
<keyword evidence="11" id="KW-1185">Reference proteome</keyword>
<dbReference type="CDD" id="cd01992">
    <property type="entry name" value="TilS_N"/>
    <property type="match status" value="1"/>
</dbReference>
<dbReference type="InterPro" id="IPR012094">
    <property type="entry name" value="tRNA_Ile_lys_synt"/>
</dbReference>
<evidence type="ECO:0000256" key="5">
    <source>
        <dbReference type="ARBA" id="ARBA00022741"/>
    </source>
</evidence>
<dbReference type="SMART" id="SM00977">
    <property type="entry name" value="TilS_C"/>
    <property type="match status" value="1"/>
</dbReference>
<keyword evidence="3 8" id="KW-0436">Ligase</keyword>
<feature type="binding site" evidence="8">
    <location>
        <begin position="32"/>
        <end position="37"/>
    </location>
    <ligand>
        <name>ATP</name>
        <dbReference type="ChEBI" id="CHEBI:30616"/>
    </ligand>
</feature>
<keyword evidence="5 8" id="KW-0547">Nucleotide-binding</keyword>
<comment type="catalytic activity">
    <reaction evidence="7 8">
        <text>cytidine(34) in tRNA(Ile2) + L-lysine + ATP = lysidine(34) in tRNA(Ile2) + AMP + diphosphate + H(+)</text>
        <dbReference type="Rhea" id="RHEA:43744"/>
        <dbReference type="Rhea" id="RHEA-COMP:10625"/>
        <dbReference type="Rhea" id="RHEA-COMP:10670"/>
        <dbReference type="ChEBI" id="CHEBI:15378"/>
        <dbReference type="ChEBI" id="CHEBI:30616"/>
        <dbReference type="ChEBI" id="CHEBI:32551"/>
        <dbReference type="ChEBI" id="CHEBI:33019"/>
        <dbReference type="ChEBI" id="CHEBI:82748"/>
        <dbReference type="ChEBI" id="CHEBI:83665"/>
        <dbReference type="ChEBI" id="CHEBI:456215"/>
        <dbReference type="EC" id="6.3.4.19"/>
    </reaction>
</comment>
<evidence type="ECO:0000256" key="2">
    <source>
        <dbReference type="ARBA" id="ARBA00022490"/>
    </source>
</evidence>
<evidence type="ECO:0000256" key="1">
    <source>
        <dbReference type="ARBA" id="ARBA00004496"/>
    </source>
</evidence>
<name>A0ABS2GFS3_9FIRM</name>
<comment type="caution">
    <text evidence="10">The sequence shown here is derived from an EMBL/GenBank/DDBJ whole genome shotgun (WGS) entry which is preliminary data.</text>
</comment>
<dbReference type="Gene3D" id="3.40.50.620">
    <property type="entry name" value="HUPs"/>
    <property type="match status" value="1"/>
</dbReference>
<dbReference type="PANTHER" id="PTHR43033">
    <property type="entry name" value="TRNA(ILE)-LYSIDINE SYNTHASE-RELATED"/>
    <property type="match status" value="1"/>
</dbReference>
<dbReference type="Gene3D" id="1.20.59.20">
    <property type="match status" value="1"/>
</dbReference>
<protein>
    <recommendedName>
        <fullName evidence="8">tRNA(Ile)-lysidine synthase</fullName>
        <ecNumber evidence="8">6.3.4.19</ecNumber>
    </recommendedName>
    <alternativeName>
        <fullName evidence="8">tRNA(Ile)-2-lysyl-cytidine synthase</fullName>
    </alternativeName>
    <alternativeName>
        <fullName evidence="8">tRNA(Ile)-lysidine synthetase</fullName>
    </alternativeName>
</protein>
<evidence type="ECO:0000256" key="3">
    <source>
        <dbReference type="ARBA" id="ARBA00022598"/>
    </source>
</evidence>
<dbReference type="InterPro" id="IPR011063">
    <property type="entry name" value="TilS/TtcA_N"/>
</dbReference>
<dbReference type="Pfam" id="PF11734">
    <property type="entry name" value="TilS_C"/>
    <property type="match status" value="1"/>
</dbReference>
<keyword evidence="6 8" id="KW-0067">ATP-binding</keyword>
<comment type="domain">
    <text evidence="8">The N-terminal region contains the highly conserved SGGXDS motif, predicted to be a P-loop motif involved in ATP binding.</text>
</comment>
<evidence type="ECO:0000313" key="10">
    <source>
        <dbReference type="EMBL" id="MBM6912886.1"/>
    </source>
</evidence>
<dbReference type="HAMAP" id="MF_01161">
    <property type="entry name" value="tRNA_Ile_lys_synt"/>
    <property type="match status" value="1"/>
</dbReference>
<accession>A0ABS2GFS3</accession>
<dbReference type="Proteomes" id="UP000707138">
    <property type="component" value="Unassembled WGS sequence"/>
</dbReference>
<dbReference type="EMBL" id="JACJLA010000009">
    <property type="protein sequence ID" value="MBM6912886.1"/>
    <property type="molecule type" value="Genomic_DNA"/>
</dbReference>
<evidence type="ECO:0000259" key="9">
    <source>
        <dbReference type="SMART" id="SM00977"/>
    </source>
</evidence>
<dbReference type="InterPro" id="IPR012796">
    <property type="entry name" value="Lysidine-tRNA-synth_C"/>
</dbReference>
<dbReference type="NCBIfam" id="TIGR02433">
    <property type="entry name" value="lysidine_TilS_C"/>
    <property type="match status" value="1"/>
</dbReference>
<dbReference type="RefSeq" id="WP_205087906.1">
    <property type="nucleotide sequence ID" value="NZ_JACJLA010000009.1"/>
</dbReference>
<comment type="similarity">
    <text evidence="8">Belongs to the tRNA(Ile)-lysidine synthase family.</text>
</comment>
<dbReference type="PANTHER" id="PTHR43033:SF1">
    <property type="entry name" value="TRNA(ILE)-LYSIDINE SYNTHASE-RELATED"/>
    <property type="match status" value="1"/>
</dbReference>
<dbReference type="GO" id="GO:0032267">
    <property type="term" value="F:tRNA(Ile)-lysidine synthase activity"/>
    <property type="evidence" value="ECO:0007669"/>
    <property type="project" value="UniProtKB-EC"/>
</dbReference>
<evidence type="ECO:0000256" key="7">
    <source>
        <dbReference type="ARBA" id="ARBA00048539"/>
    </source>
</evidence>
<comment type="function">
    <text evidence="8">Ligates lysine onto the cytidine present at position 34 of the AUA codon-specific tRNA(Ile) that contains the anticodon CAU, in an ATP-dependent manner. Cytidine is converted to lysidine, thus changing the amino acid specificity of the tRNA from methionine to isoleucine.</text>
</comment>
<evidence type="ECO:0000256" key="8">
    <source>
        <dbReference type="HAMAP-Rule" id="MF_01161"/>
    </source>
</evidence>
<dbReference type="Pfam" id="PF01171">
    <property type="entry name" value="ATP_bind_3"/>
    <property type="match status" value="1"/>
</dbReference>
<evidence type="ECO:0000256" key="4">
    <source>
        <dbReference type="ARBA" id="ARBA00022694"/>
    </source>
</evidence>
<keyword evidence="4 8" id="KW-0819">tRNA processing</keyword>
<proteinExistence type="inferred from homology"/>
<dbReference type="InterPro" id="IPR012795">
    <property type="entry name" value="tRNA_Ile_lys_synt_N"/>
</dbReference>
<keyword evidence="2 8" id="KW-0963">Cytoplasm</keyword>
<reference evidence="10 11" key="1">
    <citation type="journal article" date="2021" name="Sci. Rep.">
        <title>The distribution of antibiotic resistance genes in chicken gut microbiota commensals.</title>
        <authorList>
            <person name="Juricova H."/>
            <person name="Matiasovicova J."/>
            <person name="Kubasova T."/>
            <person name="Cejkova D."/>
            <person name="Rychlik I."/>
        </authorList>
    </citation>
    <scope>NUCLEOTIDE SEQUENCE [LARGE SCALE GENOMIC DNA]</scope>
    <source>
        <strain evidence="10 11">An537</strain>
    </source>
</reference>
<organism evidence="10 11">
    <name type="scientific">Veillonella magna</name>
    <dbReference type="NCBI Taxonomy" id="464322"/>
    <lineage>
        <taxon>Bacteria</taxon>
        <taxon>Bacillati</taxon>
        <taxon>Bacillota</taxon>
        <taxon>Negativicutes</taxon>
        <taxon>Veillonellales</taxon>
        <taxon>Veillonellaceae</taxon>
        <taxon>Veillonella</taxon>
    </lineage>
</organism>
<dbReference type="EC" id="6.3.4.19" evidence="8"/>
<dbReference type="SUPFAM" id="SSF56037">
    <property type="entry name" value="PheT/TilS domain"/>
    <property type="match status" value="1"/>
</dbReference>
<gene>
    <name evidence="8 10" type="primary">tilS</name>
    <name evidence="10" type="ORF">H6A01_06060</name>
</gene>
<dbReference type="SUPFAM" id="SSF52402">
    <property type="entry name" value="Adenine nucleotide alpha hydrolases-like"/>
    <property type="match status" value="1"/>
</dbReference>
<comment type="subcellular location">
    <subcellularLocation>
        <location evidence="1 8">Cytoplasm</location>
    </subcellularLocation>
</comment>
<dbReference type="NCBIfam" id="TIGR02432">
    <property type="entry name" value="lysidine_TilS_N"/>
    <property type="match status" value="1"/>
</dbReference>
<dbReference type="InterPro" id="IPR014729">
    <property type="entry name" value="Rossmann-like_a/b/a_fold"/>
</dbReference>